<evidence type="ECO:0000256" key="6">
    <source>
        <dbReference type="ARBA" id="ARBA00023157"/>
    </source>
</evidence>
<keyword evidence="9" id="KW-0614">Plasmid</keyword>
<organism evidence="9 10">
    <name type="scientific">Halorussus limi</name>
    <dbReference type="NCBI Taxonomy" id="2938695"/>
    <lineage>
        <taxon>Archaea</taxon>
        <taxon>Methanobacteriati</taxon>
        <taxon>Methanobacteriota</taxon>
        <taxon>Stenosarchaea group</taxon>
        <taxon>Halobacteria</taxon>
        <taxon>Halobacteriales</taxon>
        <taxon>Haladaptataceae</taxon>
        <taxon>Halorussus</taxon>
    </lineage>
</organism>
<dbReference type="Pfam" id="PF13462">
    <property type="entry name" value="Thioredoxin_4"/>
    <property type="match status" value="1"/>
</dbReference>
<reference evidence="9 10" key="1">
    <citation type="submission" date="2022-04" db="EMBL/GenBank/DDBJ databases">
        <title>Diverse halophilic archaea isolated from saline environments.</title>
        <authorList>
            <person name="Cui H.-L."/>
        </authorList>
    </citation>
    <scope>NUCLEOTIDE SEQUENCE [LARGE SCALE GENOMIC DNA]</scope>
    <source>
        <strain evidence="9 10">XZYJT49</strain>
        <plasmid evidence="9 10">unnamed2</plasmid>
    </source>
</reference>
<dbReference type="GeneID" id="72187718"/>
<evidence type="ECO:0000313" key="9">
    <source>
        <dbReference type="EMBL" id="UPV76925.1"/>
    </source>
</evidence>
<dbReference type="PANTHER" id="PTHR13887:SF14">
    <property type="entry name" value="DISULFIDE BOND FORMATION PROTEIN D"/>
    <property type="match status" value="1"/>
</dbReference>
<dbReference type="KEGG" id="halx:M0R89_20925"/>
<feature type="domain" description="Thioredoxin-like fold" evidence="8">
    <location>
        <begin position="66"/>
        <end position="224"/>
    </location>
</feature>
<dbReference type="InterPro" id="IPR006311">
    <property type="entry name" value="TAT_signal"/>
</dbReference>
<dbReference type="Gene3D" id="3.40.30.10">
    <property type="entry name" value="Glutaredoxin"/>
    <property type="match status" value="1"/>
</dbReference>
<keyword evidence="5" id="KW-0560">Oxidoreductase</keyword>
<evidence type="ECO:0000313" key="10">
    <source>
        <dbReference type="Proteomes" id="UP000830729"/>
    </source>
</evidence>
<dbReference type="SUPFAM" id="SSF52833">
    <property type="entry name" value="Thioredoxin-like"/>
    <property type="match status" value="1"/>
</dbReference>
<evidence type="ECO:0000256" key="2">
    <source>
        <dbReference type="ARBA" id="ARBA00007787"/>
    </source>
</evidence>
<dbReference type="InterPro" id="IPR036249">
    <property type="entry name" value="Thioredoxin-like_sf"/>
</dbReference>
<evidence type="ECO:0000256" key="7">
    <source>
        <dbReference type="ARBA" id="ARBA00023284"/>
    </source>
</evidence>
<comment type="similarity">
    <text evidence="2">Belongs to the glutaredoxin family.</text>
</comment>
<dbReference type="AlphaFoldDB" id="A0A8U0I0M9"/>
<dbReference type="Proteomes" id="UP000830729">
    <property type="component" value="Plasmid unnamed2"/>
</dbReference>
<dbReference type="EMBL" id="CP096661">
    <property type="protein sequence ID" value="UPV76925.1"/>
    <property type="molecule type" value="Genomic_DNA"/>
</dbReference>
<keyword evidence="4" id="KW-0249">Electron transport</keyword>
<dbReference type="RefSeq" id="WP_248652958.1">
    <property type="nucleotide sequence ID" value="NZ_CP096661.1"/>
</dbReference>
<dbReference type="InterPro" id="IPR012336">
    <property type="entry name" value="Thioredoxin-like_fold"/>
</dbReference>
<gene>
    <name evidence="9" type="ORF">M0R89_20925</name>
</gene>
<evidence type="ECO:0000256" key="1">
    <source>
        <dbReference type="ARBA" id="ARBA00005791"/>
    </source>
</evidence>
<dbReference type="PROSITE" id="PS51318">
    <property type="entry name" value="TAT"/>
    <property type="match status" value="1"/>
</dbReference>
<geneLocation type="plasmid" evidence="9 10">
    <name>unnamed2</name>
</geneLocation>
<keyword evidence="7" id="KW-0676">Redox-active center</keyword>
<sequence length="248" mass="27523">MDIKNKTTRRALLGAVGATVAGGGIAYGVLNPQDNRASGGKVSPPVSVNMYRSDAKLTSGIDLARKPVMGSTDADLDVYYWSDFQCPFCNRFEQNTFPKLIREHVKTGDARVVFIEFPYIGDASMTGAVAAKCVWRQVREESPETYWAWHSEVFDAQEKPNSGWLTREKLVGIAARVPNLDRQKVESCLSSTRESLVKEVQEEMARAKSFGVRGTPAFVFYNPQTEKAGKLVGAQPYDRFQSAIENLQ</sequence>
<evidence type="ECO:0000259" key="8">
    <source>
        <dbReference type="Pfam" id="PF13462"/>
    </source>
</evidence>
<keyword evidence="6" id="KW-1015">Disulfide bond</keyword>
<keyword evidence="4" id="KW-0813">Transport</keyword>
<evidence type="ECO:0000256" key="3">
    <source>
        <dbReference type="ARBA" id="ARBA00022729"/>
    </source>
</evidence>
<dbReference type="PANTHER" id="PTHR13887">
    <property type="entry name" value="GLUTATHIONE S-TRANSFERASE KAPPA"/>
    <property type="match status" value="1"/>
</dbReference>
<proteinExistence type="inferred from homology"/>
<protein>
    <submittedName>
        <fullName evidence="9">DsbA family protein</fullName>
    </submittedName>
</protein>
<keyword evidence="3" id="KW-0732">Signal</keyword>
<comment type="similarity">
    <text evidence="1">Belongs to the thioredoxin family. DsbA subfamily.</text>
</comment>
<accession>A0A8U0I0M9</accession>
<name>A0A8U0I0M9_9EURY</name>
<dbReference type="GO" id="GO:0016491">
    <property type="term" value="F:oxidoreductase activity"/>
    <property type="evidence" value="ECO:0007669"/>
    <property type="project" value="UniProtKB-KW"/>
</dbReference>
<keyword evidence="10" id="KW-1185">Reference proteome</keyword>
<evidence type="ECO:0000256" key="4">
    <source>
        <dbReference type="ARBA" id="ARBA00022982"/>
    </source>
</evidence>
<evidence type="ECO:0000256" key="5">
    <source>
        <dbReference type="ARBA" id="ARBA00023002"/>
    </source>
</evidence>